<name>A0A510JFA4_9FUSO</name>
<dbReference type="AlphaFoldDB" id="A0A510JFA4"/>
<accession>A0A510JFA4</accession>
<gene>
    <name evidence="1" type="ORF">JCM16775_0699</name>
</gene>
<dbReference type="Proteomes" id="UP000321892">
    <property type="component" value="Chromosome"/>
</dbReference>
<evidence type="ECO:0000313" key="1">
    <source>
        <dbReference type="EMBL" id="BBM37992.1"/>
    </source>
</evidence>
<dbReference type="InterPro" id="IPR025935">
    <property type="entry name" value="AbiH"/>
</dbReference>
<organism evidence="1 2">
    <name type="scientific">Leptotrichia hofstadii</name>
    <dbReference type="NCBI Taxonomy" id="157688"/>
    <lineage>
        <taxon>Bacteria</taxon>
        <taxon>Fusobacteriati</taxon>
        <taxon>Fusobacteriota</taxon>
        <taxon>Fusobacteriia</taxon>
        <taxon>Fusobacteriales</taxon>
        <taxon>Leptotrichiaceae</taxon>
        <taxon>Leptotrichia</taxon>
    </lineage>
</organism>
<reference evidence="1 2" key="1">
    <citation type="submission" date="2019-07" db="EMBL/GenBank/DDBJ databases">
        <title>Complete Genome Sequence of Leptotrichia hofstadii Strain JCM16775.</title>
        <authorList>
            <person name="Watanabe S."/>
            <person name="Cui L."/>
        </authorList>
    </citation>
    <scope>NUCLEOTIDE SEQUENCE [LARGE SCALE GENOMIC DNA]</scope>
    <source>
        <strain evidence="1 2">JCM16775</strain>
    </source>
</reference>
<dbReference type="Pfam" id="PF14253">
    <property type="entry name" value="AbiH"/>
    <property type="match status" value="1"/>
</dbReference>
<protein>
    <submittedName>
        <fullName evidence="1">Uncharacterized protein</fullName>
    </submittedName>
</protein>
<proteinExistence type="predicted"/>
<sequence length="115" mass="13434">MTKKIKNVFNKIQDKLKESGINAITFNYTDYLKDYFEVFVNIHGTTENPIFGIDSKEAEEDQQYIYFTKTSRVLEANIEKKEVASPLTYILYTGEIVFFGHSLAEARLFIFSKHF</sequence>
<evidence type="ECO:0000313" key="2">
    <source>
        <dbReference type="Proteomes" id="UP000321892"/>
    </source>
</evidence>
<dbReference type="EMBL" id="AP019823">
    <property type="protein sequence ID" value="BBM37992.1"/>
    <property type="molecule type" value="Genomic_DNA"/>
</dbReference>
<keyword evidence="2" id="KW-1185">Reference proteome</keyword>
<dbReference type="KEGG" id="lhf:JCM16775_0699"/>